<dbReference type="EMBL" id="JABEZY010000011">
    <property type="protein sequence ID" value="MBA0749174.1"/>
    <property type="molecule type" value="Genomic_DNA"/>
</dbReference>
<dbReference type="PANTHER" id="PTHR46033:SF8">
    <property type="entry name" value="PROTEIN MAINTENANCE OF MERISTEMS-LIKE"/>
    <property type="match status" value="1"/>
</dbReference>
<keyword evidence="3" id="KW-1185">Reference proteome</keyword>
<name>A0A7J9CLL5_GOSGO</name>
<dbReference type="PANTHER" id="PTHR46033">
    <property type="entry name" value="PROTEIN MAIN-LIKE 2"/>
    <property type="match status" value="1"/>
</dbReference>
<feature type="non-terminal residue" evidence="2">
    <location>
        <position position="1"/>
    </location>
</feature>
<protein>
    <recommendedName>
        <fullName evidence="1">Aminotransferase-like plant mobile domain-containing protein</fullName>
    </recommendedName>
</protein>
<dbReference type="AlphaFoldDB" id="A0A7J9CLL5"/>
<sequence length="314" mass="35979">SRFKLDLTLLSALVERWRPETHTFHLPYGECTITLEDVQLQLGISMYRSVVTRLVYATDWRGTCGELLGLVSKRSYGGQIKMSWLRRKFGDWMRIPLKSKENDTLERTSFRSSEPAIQITCHDLGHMASHTCIGKRRGVGNPPTQETTSMIVPPTGQYVPSNSGAFFSGPLSPIYYTSMPSTFSTKMMPTITYRSSIFRALTKSPFIMPLVYRTQHSYNHASFVLQTPPRSLFYQGGSSFHHLFQDRMVHNGNQEALNCNQLKANEMRDRDYNLNRRLNQEGIRCTTVDHPDVAQILTGIWTDLHYHCSHHVNI</sequence>
<dbReference type="OrthoDB" id="1937804at2759"/>
<evidence type="ECO:0000313" key="3">
    <source>
        <dbReference type="Proteomes" id="UP000593579"/>
    </source>
</evidence>
<evidence type="ECO:0000313" key="2">
    <source>
        <dbReference type="EMBL" id="MBA0749174.1"/>
    </source>
</evidence>
<reference evidence="2 3" key="1">
    <citation type="journal article" date="2019" name="Genome Biol. Evol.">
        <title>Insights into the evolution of the New World diploid cottons (Gossypium, subgenus Houzingenia) based on genome sequencing.</title>
        <authorList>
            <person name="Grover C.E."/>
            <person name="Arick M.A. 2nd"/>
            <person name="Thrash A."/>
            <person name="Conover J.L."/>
            <person name="Sanders W.S."/>
            <person name="Peterson D.G."/>
            <person name="Frelichowski J.E."/>
            <person name="Scheffler J.A."/>
            <person name="Scheffler B.E."/>
            <person name="Wendel J.F."/>
        </authorList>
    </citation>
    <scope>NUCLEOTIDE SEQUENCE [LARGE SCALE GENOMIC DNA]</scope>
    <source>
        <strain evidence="2">5</strain>
        <tissue evidence="2">Leaf</tissue>
    </source>
</reference>
<dbReference type="Pfam" id="PF10536">
    <property type="entry name" value="PMD"/>
    <property type="match status" value="1"/>
</dbReference>
<comment type="caution">
    <text evidence="2">The sequence shown here is derived from an EMBL/GenBank/DDBJ whole genome shotgun (WGS) entry which is preliminary data.</text>
</comment>
<organism evidence="2 3">
    <name type="scientific">Gossypium gossypioides</name>
    <name type="common">Mexican cotton</name>
    <name type="synonym">Selera gossypioides</name>
    <dbReference type="NCBI Taxonomy" id="34282"/>
    <lineage>
        <taxon>Eukaryota</taxon>
        <taxon>Viridiplantae</taxon>
        <taxon>Streptophyta</taxon>
        <taxon>Embryophyta</taxon>
        <taxon>Tracheophyta</taxon>
        <taxon>Spermatophyta</taxon>
        <taxon>Magnoliopsida</taxon>
        <taxon>eudicotyledons</taxon>
        <taxon>Gunneridae</taxon>
        <taxon>Pentapetalae</taxon>
        <taxon>rosids</taxon>
        <taxon>malvids</taxon>
        <taxon>Malvales</taxon>
        <taxon>Malvaceae</taxon>
        <taxon>Malvoideae</taxon>
        <taxon>Gossypium</taxon>
    </lineage>
</organism>
<proteinExistence type="predicted"/>
<dbReference type="InterPro" id="IPR019557">
    <property type="entry name" value="AminoTfrase-like_pln_mobile"/>
</dbReference>
<gene>
    <name evidence="2" type="ORF">Gogos_003132</name>
</gene>
<evidence type="ECO:0000259" key="1">
    <source>
        <dbReference type="Pfam" id="PF10536"/>
    </source>
</evidence>
<accession>A0A7J9CLL5</accession>
<dbReference type="Proteomes" id="UP000593579">
    <property type="component" value="Unassembled WGS sequence"/>
</dbReference>
<dbReference type="GO" id="GO:0010073">
    <property type="term" value="P:meristem maintenance"/>
    <property type="evidence" value="ECO:0007669"/>
    <property type="project" value="InterPro"/>
</dbReference>
<dbReference type="InterPro" id="IPR044824">
    <property type="entry name" value="MAIN-like"/>
</dbReference>
<feature type="domain" description="Aminotransferase-like plant mobile" evidence="1">
    <location>
        <begin position="2"/>
        <end position="90"/>
    </location>
</feature>